<evidence type="ECO:0000256" key="3">
    <source>
        <dbReference type="ARBA" id="ARBA00022801"/>
    </source>
</evidence>
<keyword evidence="3" id="KW-0378">Hydrolase</keyword>
<dbReference type="AlphaFoldDB" id="A0A7C4TVV0"/>
<evidence type="ECO:0000313" key="9">
    <source>
        <dbReference type="EMBL" id="HGW60451.1"/>
    </source>
</evidence>
<keyword evidence="2" id="KW-0547">Nucleotide-binding</keyword>
<dbReference type="GO" id="GO:0003924">
    <property type="term" value="F:GTPase activity"/>
    <property type="evidence" value="ECO:0007669"/>
    <property type="project" value="InterPro"/>
</dbReference>
<feature type="coiled-coil region" evidence="6">
    <location>
        <begin position="305"/>
        <end position="343"/>
    </location>
</feature>
<dbReference type="InterPro" id="IPR006073">
    <property type="entry name" value="GTP-bd"/>
</dbReference>
<organism evidence="9">
    <name type="scientific">Caldisericum exile</name>
    <dbReference type="NCBI Taxonomy" id="693075"/>
    <lineage>
        <taxon>Bacteria</taxon>
        <taxon>Pseudomonadati</taxon>
        <taxon>Caldisericota/Cryosericota group</taxon>
        <taxon>Caldisericota</taxon>
        <taxon>Caldisericia</taxon>
        <taxon>Caldisericales</taxon>
        <taxon>Caldisericaceae</taxon>
        <taxon>Caldisericum</taxon>
    </lineage>
</organism>
<feature type="transmembrane region" description="Helical" evidence="7">
    <location>
        <begin position="456"/>
        <end position="476"/>
    </location>
</feature>
<evidence type="ECO:0000256" key="5">
    <source>
        <dbReference type="ARBA" id="ARBA00023136"/>
    </source>
</evidence>
<dbReference type="Gene3D" id="3.40.50.300">
    <property type="entry name" value="P-loop containing nucleotide triphosphate hydrolases"/>
    <property type="match status" value="1"/>
</dbReference>
<protein>
    <recommendedName>
        <fullName evidence="8">G domain-containing protein</fullName>
    </recommendedName>
</protein>
<dbReference type="InterPro" id="IPR027094">
    <property type="entry name" value="Mitofusin_fam"/>
</dbReference>
<dbReference type="GO" id="GO:0016020">
    <property type="term" value="C:membrane"/>
    <property type="evidence" value="ECO:0007669"/>
    <property type="project" value="UniProtKB-SubCell"/>
</dbReference>
<name>A0A7C4TVV0_9BACT</name>
<dbReference type="PANTHER" id="PTHR10465:SF0">
    <property type="entry name" value="SARCALUMENIN"/>
    <property type="match status" value="1"/>
</dbReference>
<keyword evidence="5 7" id="KW-0472">Membrane</keyword>
<dbReference type="InterPro" id="IPR027417">
    <property type="entry name" value="P-loop_NTPase"/>
</dbReference>
<evidence type="ECO:0000259" key="8">
    <source>
        <dbReference type="Pfam" id="PF01926"/>
    </source>
</evidence>
<evidence type="ECO:0000256" key="6">
    <source>
        <dbReference type="SAM" id="Coils"/>
    </source>
</evidence>
<keyword evidence="7" id="KW-0812">Transmembrane</keyword>
<reference evidence="9" key="1">
    <citation type="journal article" date="2020" name="mSystems">
        <title>Genome- and Community-Level Interaction Insights into Carbon Utilization and Element Cycling Functions of Hydrothermarchaeota in Hydrothermal Sediment.</title>
        <authorList>
            <person name="Zhou Z."/>
            <person name="Liu Y."/>
            <person name="Xu W."/>
            <person name="Pan J."/>
            <person name="Luo Z.H."/>
            <person name="Li M."/>
        </authorList>
    </citation>
    <scope>NUCLEOTIDE SEQUENCE [LARGE SCALE GENOMIC DNA]</scope>
    <source>
        <strain evidence="9">SpSt-794</strain>
    </source>
</reference>
<dbReference type="SUPFAM" id="SSF52540">
    <property type="entry name" value="P-loop containing nucleoside triphosphate hydrolases"/>
    <property type="match status" value="1"/>
</dbReference>
<dbReference type="Pfam" id="PF01926">
    <property type="entry name" value="MMR_HSR1"/>
    <property type="match status" value="1"/>
</dbReference>
<evidence type="ECO:0000256" key="2">
    <source>
        <dbReference type="ARBA" id="ARBA00022741"/>
    </source>
</evidence>
<feature type="coiled-coil region" evidence="6">
    <location>
        <begin position="373"/>
        <end position="412"/>
    </location>
</feature>
<keyword evidence="4" id="KW-0342">GTP-binding</keyword>
<gene>
    <name evidence="9" type="ORF">ENV82_03365</name>
</gene>
<comment type="subcellular location">
    <subcellularLocation>
        <location evidence="1">Membrane</location>
    </subcellularLocation>
</comment>
<dbReference type="EMBL" id="DTHV01000106">
    <property type="protein sequence ID" value="HGW60451.1"/>
    <property type="molecule type" value="Genomic_DNA"/>
</dbReference>
<comment type="caution">
    <text evidence="9">The sequence shown here is derived from an EMBL/GenBank/DDBJ whole genome shotgun (WGS) entry which is preliminary data.</text>
</comment>
<accession>A0A7C4TVV0</accession>
<proteinExistence type="predicted"/>
<dbReference type="PANTHER" id="PTHR10465">
    <property type="entry name" value="TRANSMEMBRANE GTPASE FZO1"/>
    <property type="match status" value="1"/>
</dbReference>
<evidence type="ECO:0000256" key="4">
    <source>
        <dbReference type="ARBA" id="ARBA00023134"/>
    </source>
</evidence>
<evidence type="ECO:0000256" key="1">
    <source>
        <dbReference type="ARBA" id="ARBA00004370"/>
    </source>
</evidence>
<keyword evidence="6" id="KW-0175">Coiled coil</keyword>
<sequence>MITQESLFRFKEFIDSKVKNVLDLLKTIQADSQSDFENASFEHIKENFNSIKQNISDGISKFEKILQKLDKELAWEDLCVGFFGETNAGKSTLIEALIGGDGRSIGDGRKDFTREVKHFEYQNIKLIDMPGIEGRERHVEREIKRAVRKAHIIFYIISSTKEPERETLNKVKSYLGSKTKIYSVINVRCGIDAFKYKKSIEGDNLSIIFERTKTSMNEIFGGCYDGMIVCHALLGFYAKGRPKQDNLKDGQRKALEYFGKNRDAILQMSRLNELETLISYGTKNVNAEIIRSNAYEAIGAISSTLGRIIKNKKELDLNIKQCENNFRQKKEEILNTIAKYKNEATTEIEIMLDNERNELVEKVYKAIDNELTEEQIKNEIKKTEKIIARELKEKLNEVVSSLNEEVGKVMEELQGRIALQGKFLSILGLEINIKEIIEKLEISALYIGKQILESLLAIRMFFFGLLGIIAGVFVFFKKILDWFFGDPEKRKKDAKMKARYEIKKAIDKIKKEITKGLNKEFNNISSNFYIQFKGFENQIRGLRKCIAEFNKYIMELKKFQREISTEMCRLLLGREDIEAYIDKINSRPYICILGATNIEEPNFKDLSIDLEHVWCFNDIEELEHRYTYKNSDGEPQDDKSEFLNRAVEVFLYNQKTTA</sequence>
<keyword evidence="7" id="KW-1133">Transmembrane helix</keyword>
<dbReference type="GO" id="GO:0005525">
    <property type="term" value="F:GTP binding"/>
    <property type="evidence" value="ECO:0007669"/>
    <property type="project" value="UniProtKB-KW"/>
</dbReference>
<evidence type="ECO:0000256" key="7">
    <source>
        <dbReference type="SAM" id="Phobius"/>
    </source>
</evidence>
<feature type="domain" description="G" evidence="8">
    <location>
        <begin position="80"/>
        <end position="186"/>
    </location>
</feature>